<keyword evidence="1" id="KW-0969">Cilium</keyword>
<proteinExistence type="predicted"/>
<dbReference type="Pfam" id="PF05130">
    <property type="entry name" value="FlgN"/>
    <property type="match status" value="1"/>
</dbReference>
<organism evidence="1 2">
    <name type="scientific">Candidatus Microbacterium phytovorans</name>
    <dbReference type="NCBI Taxonomy" id="3121374"/>
    <lineage>
        <taxon>Bacteria</taxon>
        <taxon>Bacillati</taxon>
        <taxon>Actinomycetota</taxon>
        <taxon>Actinomycetes</taxon>
        <taxon>Micrococcales</taxon>
        <taxon>Microbacteriaceae</taxon>
        <taxon>Microbacterium</taxon>
    </lineage>
</organism>
<accession>A0AAJ6B3H8</accession>
<dbReference type="Proteomes" id="UP001213972">
    <property type="component" value="Chromosome"/>
</dbReference>
<evidence type="ECO:0000313" key="1">
    <source>
        <dbReference type="EMBL" id="WEK13054.1"/>
    </source>
</evidence>
<keyword evidence="1" id="KW-0282">Flagellum</keyword>
<reference evidence="1" key="1">
    <citation type="submission" date="2023-03" db="EMBL/GenBank/DDBJ databases">
        <title>Andean soil-derived lignocellulolytic bacterial consortium as a source of novel taxa and putative plastic-active enzymes.</title>
        <authorList>
            <person name="Diaz-Garcia L."/>
            <person name="Chuvochina M."/>
            <person name="Feuerriegel G."/>
            <person name="Bunk B."/>
            <person name="Sproer C."/>
            <person name="Streit W.R."/>
            <person name="Rodriguez L.M."/>
            <person name="Overmann J."/>
            <person name="Jimenez D.J."/>
        </authorList>
    </citation>
    <scope>NUCLEOTIDE SEQUENCE</scope>
    <source>
        <strain evidence="1">MAG 4610</strain>
    </source>
</reference>
<keyword evidence="1" id="KW-0966">Cell projection</keyword>
<name>A0AAJ6B3H8_9MICO</name>
<sequence length="160" mass="18098">MGANELSMQLWRERELLEMLIFKLEEQRLLLESGGMRWIHFSTREIEQVLERLRESGLGRDVEVAALAREWGVAEPATLNQLLDAAPTESWREIFSDHRVALTSLMSEVAQLKGSNEVHLRAAGRVVEETLAGLDSSAGVYDTHGGRAREDQARIVDREM</sequence>
<dbReference type="InterPro" id="IPR007809">
    <property type="entry name" value="FlgN-like"/>
</dbReference>
<protein>
    <submittedName>
        <fullName evidence="1">Flagellar export chaperone FlgN</fullName>
    </submittedName>
</protein>
<gene>
    <name evidence="1" type="primary">flgN</name>
    <name evidence="1" type="ORF">P0Y48_11345</name>
</gene>
<evidence type="ECO:0000313" key="2">
    <source>
        <dbReference type="Proteomes" id="UP001213972"/>
    </source>
</evidence>
<dbReference type="EMBL" id="CP119321">
    <property type="protein sequence ID" value="WEK13054.1"/>
    <property type="molecule type" value="Genomic_DNA"/>
</dbReference>
<dbReference type="GO" id="GO:0044780">
    <property type="term" value="P:bacterial-type flagellum assembly"/>
    <property type="evidence" value="ECO:0007669"/>
    <property type="project" value="InterPro"/>
</dbReference>
<dbReference type="AlphaFoldDB" id="A0AAJ6B3H8"/>